<organism evidence="16">
    <name type="scientific">Fagus sylvatica</name>
    <name type="common">Beechnut</name>
    <dbReference type="NCBI Taxonomy" id="28930"/>
    <lineage>
        <taxon>Eukaryota</taxon>
        <taxon>Viridiplantae</taxon>
        <taxon>Streptophyta</taxon>
        <taxon>Embryophyta</taxon>
        <taxon>Tracheophyta</taxon>
        <taxon>Spermatophyta</taxon>
        <taxon>Magnoliopsida</taxon>
        <taxon>eudicotyledons</taxon>
        <taxon>Gunneridae</taxon>
        <taxon>Pentapetalae</taxon>
        <taxon>rosids</taxon>
        <taxon>fabids</taxon>
        <taxon>Fagales</taxon>
        <taxon>Fagaceae</taxon>
        <taxon>Fagus</taxon>
    </lineage>
</organism>
<evidence type="ECO:0000256" key="11">
    <source>
        <dbReference type="ARBA" id="ARBA00047707"/>
    </source>
</evidence>
<evidence type="ECO:0000256" key="1">
    <source>
        <dbReference type="ARBA" id="ARBA00001974"/>
    </source>
</evidence>
<dbReference type="Pfam" id="PF13738">
    <property type="entry name" value="Pyr_redox_3"/>
    <property type="match status" value="1"/>
</dbReference>
<evidence type="ECO:0000256" key="2">
    <source>
        <dbReference type="ARBA" id="ARBA00004814"/>
    </source>
</evidence>
<dbReference type="GO" id="GO:0050660">
    <property type="term" value="F:flavin adenine dinucleotide binding"/>
    <property type="evidence" value="ECO:0007669"/>
    <property type="project" value="TreeGrafter"/>
</dbReference>
<evidence type="ECO:0000256" key="5">
    <source>
        <dbReference type="ARBA" id="ARBA00022750"/>
    </source>
</evidence>
<dbReference type="PANTHER" id="PTHR43539:SF42">
    <property type="entry name" value="OS01G0273800 PROTEIN"/>
    <property type="match status" value="1"/>
</dbReference>
<feature type="region of interest" description="Disordered" evidence="12">
    <location>
        <begin position="957"/>
        <end position="989"/>
    </location>
</feature>
<keyword evidence="5" id="KW-0064">Aspartyl protease</keyword>
<accession>A0A2N9GTM0</accession>
<proteinExistence type="inferred from homology"/>
<evidence type="ECO:0000259" key="14">
    <source>
        <dbReference type="Pfam" id="PF13976"/>
    </source>
</evidence>
<dbReference type="PANTHER" id="PTHR43539">
    <property type="entry name" value="FLAVIN-BINDING MONOOXYGENASE-LIKE PROTEIN (AFU_ORTHOLOGUE AFUA_4G09220)"/>
    <property type="match status" value="1"/>
</dbReference>
<dbReference type="PRINTS" id="PR00368">
    <property type="entry name" value="FADPNR"/>
</dbReference>
<evidence type="ECO:0000256" key="12">
    <source>
        <dbReference type="SAM" id="MobiDB-lite"/>
    </source>
</evidence>
<dbReference type="GO" id="GO:0004190">
    <property type="term" value="F:aspartic-type endopeptidase activity"/>
    <property type="evidence" value="ECO:0007669"/>
    <property type="project" value="UniProtKB-KW"/>
</dbReference>
<keyword evidence="5" id="KW-0645">Protease</keyword>
<dbReference type="SUPFAM" id="SSF56672">
    <property type="entry name" value="DNA/RNA polymerases"/>
    <property type="match status" value="1"/>
</dbReference>
<comment type="catalytic activity">
    <reaction evidence="11">
        <text>indole-3-pyruvate + NADPH + O2 + H(+) = (indol-3-yl)acetate + CO2 + NADP(+) + H2O</text>
        <dbReference type="Rhea" id="RHEA:34331"/>
        <dbReference type="ChEBI" id="CHEBI:15377"/>
        <dbReference type="ChEBI" id="CHEBI:15378"/>
        <dbReference type="ChEBI" id="CHEBI:15379"/>
        <dbReference type="ChEBI" id="CHEBI:16526"/>
        <dbReference type="ChEBI" id="CHEBI:17640"/>
        <dbReference type="ChEBI" id="CHEBI:30854"/>
        <dbReference type="ChEBI" id="CHEBI:57783"/>
        <dbReference type="ChEBI" id="CHEBI:58349"/>
        <dbReference type="EC" id="1.14.13.168"/>
    </reaction>
</comment>
<dbReference type="InterPro" id="IPR054722">
    <property type="entry name" value="PolX-like_BBD"/>
</dbReference>
<keyword evidence="6" id="KW-0274">FAD</keyword>
<name>A0A2N9GTM0_FAGSY</name>
<gene>
    <name evidence="16" type="ORF">FSB_LOCUS30572</name>
</gene>
<dbReference type="AlphaFoldDB" id="A0A2N9GTM0"/>
<feature type="region of interest" description="Disordered" evidence="12">
    <location>
        <begin position="436"/>
        <end position="460"/>
    </location>
</feature>
<feature type="domain" description="Reverse transcriptase Ty1/copia-type" evidence="13">
    <location>
        <begin position="1129"/>
        <end position="1237"/>
    </location>
</feature>
<evidence type="ECO:0000259" key="13">
    <source>
        <dbReference type="Pfam" id="PF07727"/>
    </source>
</evidence>
<dbReference type="InterPro" id="IPR025724">
    <property type="entry name" value="GAG-pre-integrase_dom"/>
</dbReference>
<comment type="similarity">
    <text evidence="3">Belongs to the FMO family.</text>
</comment>
<dbReference type="Pfam" id="PF13976">
    <property type="entry name" value="gag_pre-integrs"/>
    <property type="match status" value="1"/>
</dbReference>
<comment type="cofactor">
    <cofactor evidence="1">
        <name>FAD</name>
        <dbReference type="ChEBI" id="CHEBI:57692"/>
    </cofactor>
</comment>
<feature type="compositionally biased region" description="Low complexity" evidence="12">
    <location>
        <begin position="963"/>
        <end position="978"/>
    </location>
</feature>
<dbReference type="EC" id="1.14.13.168" evidence="10"/>
<protein>
    <recommendedName>
        <fullName evidence="10">indole-3-pyruvate monooxygenase</fullName>
        <ecNumber evidence="10">1.14.13.168</ecNumber>
    </recommendedName>
</protein>
<dbReference type="SUPFAM" id="SSF51905">
    <property type="entry name" value="FAD/NAD(P)-binding domain"/>
    <property type="match status" value="2"/>
</dbReference>
<evidence type="ECO:0000256" key="6">
    <source>
        <dbReference type="ARBA" id="ARBA00022827"/>
    </source>
</evidence>
<evidence type="ECO:0000313" key="16">
    <source>
        <dbReference type="EMBL" id="SPD02690.1"/>
    </source>
</evidence>
<dbReference type="InterPro" id="IPR036188">
    <property type="entry name" value="FAD/NAD-bd_sf"/>
</dbReference>
<reference evidence="16" key="1">
    <citation type="submission" date="2018-02" db="EMBL/GenBank/DDBJ databases">
        <authorList>
            <person name="Cohen D.B."/>
            <person name="Kent A.D."/>
        </authorList>
    </citation>
    <scope>NUCLEOTIDE SEQUENCE</scope>
</reference>
<evidence type="ECO:0000256" key="3">
    <source>
        <dbReference type="ARBA" id="ARBA00009183"/>
    </source>
</evidence>
<dbReference type="InterPro" id="IPR043502">
    <property type="entry name" value="DNA/RNA_pol_sf"/>
</dbReference>
<evidence type="ECO:0000256" key="8">
    <source>
        <dbReference type="ARBA" id="ARBA00023002"/>
    </source>
</evidence>
<evidence type="ECO:0000256" key="4">
    <source>
        <dbReference type="ARBA" id="ARBA00022630"/>
    </source>
</evidence>
<feature type="domain" description="Retrovirus-related Pol polyprotein from transposon TNT 1-94-like beta-barrel" evidence="15">
    <location>
        <begin position="745"/>
        <end position="820"/>
    </location>
</feature>
<dbReference type="Pfam" id="PF07727">
    <property type="entry name" value="RVT_2"/>
    <property type="match status" value="2"/>
</dbReference>
<keyword evidence="5" id="KW-0378">Hydrolase</keyword>
<dbReference type="EMBL" id="OIVN01002335">
    <property type="protein sequence ID" value="SPD02690.1"/>
    <property type="molecule type" value="Genomic_DNA"/>
</dbReference>
<dbReference type="Pfam" id="PF22936">
    <property type="entry name" value="Pol_BBD"/>
    <property type="match status" value="1"/>
</dbReference>
<evidence type="ECO:0000259" key="15">
    <source>
        <dbReference type="Pfam" id="PF22936"/>
    </source>
</evidence>
<dbReference type="InterPro" id="IPR013103">
    <property type="entry name" value="RVT_2"/>
</dbReference>
<comment type="pathway">
    <text evidence="2">Plant hormone metabolism; auxin biosynthesis.</text>
</comment>
<keyword evidence="7" id="KW-0521">NADP</keyword>
<dbReference type="GO" id="GO:0009851">
    <property type="term" value="P:auxin biosynthetic process"/>
    <property type="evidence" value="ECO:0007669"/>
    <property type="project" value="UniProtKB-KW"/>
</dbReference>
<evidence type="ECO:0000256" key="7">
    <source>
        <dbReference type="ARBA" id="ARBA00022857"/>
    </source>
</evidence>
<evidence type="ECO:0000256" key="9">
    <source>
        <dbReference type="ARBA" id="ARBA00023070"/>
    </source>
</evidence>
<dbReference type="PRINTS" id="PR00469">
    <property type="entry name" value="PNDRDTASEII"/>
</dbReference>
<feature type="domain" description="GAG-pre-integrase" evidence="14">
    <location>
        <begin position="851"/>
        <end position="915"/>
    </location>
</feature>
<sequence length="1273" mass="142100">MEEQVAIIVGSGTSGLATAACLSQLSIPYIILEREDCFASLWKKYSYDRLHLHLVKKVCELPHMSFPSSYPTYVPKNMFIQYLDDYVSHFKISPMYQRNVEFAEYNEVSKTWFVKVRNANSGEFEEYYAKFLVVATGENSNPYTPEIEGLDTFPGKVIHSTQFKSGKEFQNKNVLVVGSGNSGMEIALDLANHGAKTSIIVRSPVHFLSKEIMYLASIMFKYFPRSFLDSLMVMLSKLVFGDLTKYGITRPTEGPFYTFAKYGKYPLIDVGACKKIKSGEIQVLPAEIVSIRGNDIQFKNGKLHPFDSIVFCTGFKRSTNLWLKGDEFLLNEDGFAKPNFPNNWKGKNGLYCAGLSRKGFYGAGADAQNIANDIKSIMQCPPSFFRCRNHLRYCSAAAVRIPMCPLPSKVEYIAKRLTAFIGIFATSLRSEHLHHHSKDLTPLDSTAQKSPPSNVGPVATHRPKIQHTVTPHHAPSSFSDTCHSPVTPRRKLWFYVTGEMKKPVKGSSEDEDAFRIRLIEWNNNNHQILTCLRNTSIPSISNLLGNFDDARAAWDMLAKQYSSPHSTWEYQLSIEQYQIRQDPGQSINDFFARFQFIWDQLDLADPPWDTPNDAMKYATRRDQMHLYQFLMALHDDYEPVRGQLLHQIPTPSLDAAFNELVREETRLQTLQAQNKLNVLATTTTAVTHGDTDQTPTTVVAPAHSGSTITLTTDQLEDIIAQALVRAGNASSSSALSVLPCKFSSWLIDSACCNHMTPYPSFFSHTSSTRHAPTIHTTNGSTMLVHSIGTISTSKLSISDVFHVPKLSYNLLSVGQLAELDYRIILDYFGCIVQDPRTGQELGTGRRIGRLFKISSLRLPATGVSATTSSSPSLSLWHSRLGLASSSRVQQLVSKGLLGPVSKDNFDCVSCQLGKQPALPFHNSESMSIGIFYLIHSESTPSPELFPPSPKVSTFILQTESSDHSSGSSSDVTPHSSPESPTPAPSEDPALATTLRRSSRVTSLPSHLRDFHCYTVLATLHEPHSYREASSNLLWQAWVFKIKTRSNGSIEQYKARLIAKGFTQEYGIDYEETFALVARLSSVRTLLAVAASRQWKLFQIDVKNAFLNGDLSEEVYMQPPPSLSHPPDKFSSTVSRLGFSISFYDSALFLSRTDKGTILLLLYVDDMIITGDDLSGIQELKDFLSQNFEMKDLGHLSYFLGLEITSSDDGFYLTQAKYTSDLLSRAGLTDHKIVDTPIKLNARLTPSSGEIFPDPTIYRQLVGVRTSPLFSNPK</sequence>
<keyword evidence="8" id="KW-0560">Oxidoreductase</keyword>
<evidence type="ECO:0000256" key="10">
    <source>
        <dbReference type="ARBA" id="ARBA00039148"/>
    </source>
</evidence>
<dbReference type="InterPro" id="IPR050982">
    <property type="entry name" value="Auxin_biosynth/cation_transpt"/>
</dbReference>
<dbReference type="Gene3D" id="3.50.50.60">
    <property type="entry name" value="FAD/NAD(P)-binding domain"/>
    <property type="match status" value="1"/>
</dbReference>
<dbReference type="GO" id="GO:0103075">
    <property type="term" value="F:indole-3-pyruvate monooxygenase activity"/>
    <property type="evidence" value="ECO:0007669"/>
    <property type="project" value="UniProtKB-EC"/>
</dbReference>
<keyword evidence="9" id="KW-0073">Auxin biosynthesis</keyword>
<keyword evidence="4" id="KW-0285">Flavoprotein</keyword>
<feature type="domain" description="Reverse transcriptase Ty1/copia-type" evidence="13">
    <location>
        <begin position="1035"/>
        <end position="1122"/>
    </location>
</feature>
<feature type="compositionally biased region" description="Polar residues" evidence="12">
    <location>
        <begin position="443"/>
        <end position="453"/>
    </location>
</feature>